<dbReference type="EMBL" id="LPWH01000001">
    <property type="protein sequence ID" value="POR05631.1"/>
    <property type="molecule type" value="Genomic_DNA"/>
</dbReference>
<sequence>MGEKQDRMIRENGSDSQRLLTGFVAHSLKNSLAEISAEAHRLPGNALLLRAVQGLSRIVADSLYFQQLQSREMGESSLAPPPGEHLPAEELFELLQLRLQAEAEALKVDLLFSCDPRVRLFTNLDLSLDALERLVLIAMNGLSPGGVLPVSALADPPSIIITAPDPALWLDPDSSVAFPEKQRLSFLVARGLLEFLDCHLSLGGAGDPAPGTCRVAFPGPSSASGNRANQTGLRERPPRSTGDSAP</sequence>
<comment type="caution">
    <text evidence="2">The sequence shown here is derived from an EMBL/GenBank/DDBJ whole genome shotgun (WGS) entry which is preliminary data.</text>
</comment>
<evidence type="ECO:0000313" key="2">
    <source>
        <dbReference type="EMBL" id="POR05631.1"/>
    </source>
</evidence>
<evidence type="ECO:0000313" key="3">
    <source>
        <dbReference type="Proteomes" id="UP000237350"/>
    </source>
</evidence>
<organism evidence="2 3">
    <name type="scientific">Alkalispirochaeta sphaeroplastigenens</name>
    <dbReference type="NCBI Taxonomy" id="1187066"/>
    <lineage>
        <taxon>Bacteria</taxon>
        <taxon>Pseudomonadati</taxon>
        <taxon>Spirochaetota</taxon>
        <taxon>Spirochaetia</taxon>
        <taxon>Spirochaetales</taxon>
        <taxon>Spirochaetaceae</taxon>
        <taxon>Alkalispirochaeta</taxon>
    </lineage>
</organism>
<feature type="region of interest" description="Disordered" evidence="1">
    <location>
        <begin position="216"/>
        <end position="246"/>
    </location>
</feature>
<reference evidence="3" key="1">
    <citation type="submission" date="2015-12" db="EMBL/GenBank/DDBJ databases">
        <authorList>
            <person name="Lodha T.D."/>
            <person name="Chintalapati S."/>
            <person name="Chintalapati V.R."/>
            <person name="Sravanthi T."/>
        </authorList>
    </citation>
    <scope>NUCLEOTIDE SEQUENCE [LARGE SCALE GENOMIC DNA]</scope>
    <source>
        <strain evidence="3">JC133</strain>
    </source>
</reference>
<accession>A0A2S4K1J3</accession>
<keyword evidence="3" id="KW-1185">Reference proteome</keyword>
<dbReference type="AlphaFoldDB" id="A0A2S4K1J3"/>
<gene>
    <name evidence="2" type="ORF">AU468_00185</name>
</gene>
<name>A0A2S4K1J3_9SPIO</name>
<proteinExistence type="predicted"/>
<feature type="compositionally biased region" description="Polar residues" evidence="1">
    <location>
        <begin position="221"/>
        <end position="232"/>
    </location>
</feature>
<dbReference type="Proteomes" id="UP000237350">
    <property type="component" value="Unassembled WGS sequence"/>
</dbReference>
<evidence type="ECO:0000256" key="1">
    <source>
        <dbReference type="SAM" id="MobiDB-lite"/>
    </source>
</evidence>
<protein>
    <submittedName>
        <fullName evidence="2">Uncharacterized protein</fullName>
    </submittedName>
</protein>